<evidence type="ECO:0000256" key="1">
    <source>
        <dbReference type="SAM" id="MobiDB-lite"/>
    </source>
</evidence>
<protein>
    <submittedName>
        <fullName evidence="2">TIR domain-containing protein</fullName>
    </submittedName>
</protein>
<dbReference type="Proteomes" id="UP000294744">
    <property type="component" value="Unassembled WGS sequence"/>
</dbReference>
<dbReference type="OrthoDB" id="4547231at2"/>
<accession>A0A4R4V1B0</accession>
<sequence>MPARPGPHSRGQRGPRPRGRRAAGAGAAFPRPLRHPPRPVPRHRGRDRARLRAGRRHAADRGRRHLGDGAHRPAQAQPAAGPSPPRSRGPGPPTRAGRLPSRPERLNAPTPQRKRRGRPVPEIFVNYRSGDGEFAAAHIETYLSERFGDELVFRDAKGDPGEDYRSRLLRESATTSVLLVLMGADWAKARDEQGNLRLAQEDDFTRLEILNAMKAGARVIPVHCGRGLPHLTPADLPEELEALAYLNALDFDVRNAQDDLDRLARRLTALVPALHDDHAEPPPRSGDVHNHNSGNVHGTYMPMRDLHGGLTIGGPHATTHFNGPTYGNHHSGSGNQFNQGGPSGGDRR</sequence>
<feature type="compositionally biased region" description="Low complexity" evidence="1">
    <location>
        <begin position="22"/>
        <end position="31"/>
    </location>
</feature>
<comment type="caution">
    <text evidence="2">The sequence shown here is derived from an EMBL/GenBank/DDBJ whole genome shotgun (WGS) entry which is preliminary data.</text>
</comment>
<feature type="region of interest" description="Disordered" evidence="1">
    <location>
        <begin position="1"/>
        <end position="121"/>
    </location>
</feature>
<feature type="compositionally biased region" description="Basic residues" evidence="1">
    <location>
        <begin position="10"/>
        <end position="21"/>
    </location>
</feature>
<gene>
    <name evidence="2" type="ORF">E1161_05190</name>
</gene>
<feature type="compositionally biased region" description="Basic and acidic residues" evidence="1">
    <location>
        <begin position="275"/>
        <end position="290"/>
    </location>
</feature>
<evidence type="ECO:0000313" key="3">
    <source>
        <dbReference type="Proteomes" id="UP000294744"/>
    </source>
</evidence>
<keyword evidence="3" id="KW-1185">Reference proteome</keyword>
<feature type="compositionally biased region" description="Polar residues" evidence="1">
    <location>
        <begin position="328"/>
        <end position="340"/>
    </location>
</feature>
<name>A0A4R4V1B0_9PSEU</name>
<organism evidence="2 3">
    <name type="scientific">Saccharopolyspora aridisoli</name>
    <dbReference type="NCBI Taxonomy" id="2530385"/>
    <lineage>
        <taxon>Bacteria</taxon>
        <taxon>Bacillati</taxon>
        <taxon>Actinomycetota</taxon>
        <taxon>Actinomycetes</taxon>
        <taxon>Pseudonocardiales</taxon>
        <taxon>Pseudonocardiaceae</taxon>
        <taxon>Saccharopolyspora</taxon>
    </lineage>
</organism>
<feature type="compositionally biased region" description="Basic residues" evidence="1">
    <location>
        <begin position="32"/>
        <end position="56"/>
    </location>
</feature>
<dbReference type="AlphaFoldDB" id="A0A4R4V1B0"/>
<proteinExistence type="predicted"/>
<feature type="compositionally biased region" description="Basic and acidic residues" evidence="1">
    <location>
        <begin position="57"/>
        <end position="71"/>
    </location>
</feature>
<dbReference type="Gene3D" id="3.40.50.10140">
    <property type="entry name" value="Toll/interleukin-1 receptor homology (TIR) domain"/>
    <property type="match status" value="1"/>
</dbReference>
<feature type="region of interest" description="Disordered" evidence="1">
    <location>
        <begin position="275"/>
        <end position="348"/>
    </location>
</feature>
<feature type="compositionally biased region" description="Pro residues" evidence="1">
    <location>
        <begin position="81"/>
        <end position="93"/>
    </location>
</feature>
<dbReference type="InterPro" id="IPR035897">
    <property type="entry name" value="Toll_tir_struct_dom_sf"/>
</dbReference>
<dbReference type="EMBL" id="SMKV01000005">
    <property type="protein sequence ID" value="TDC95033.1"/>
    <property type="molecule type" value="Genomic_DNA"/>
</dbReference>
<reference evidence="2 3" key="1">
    <citation type="submission" date="2019-03" db="EMBL/GenBank/DDBJ databases">
        <title>Draft genome sequences of novel Actinobacteria.</title>
        <authorList>
            <person name="Sahin N."/>
            <person name="Ay H."/>
            <person name="Saygin H."/>
        </authorList>
    </citation>
    <scope>NUCLEOTIDE SEQUENCE [LARGE SCALE GENOMIC DNA]</scope>
    <source>
        <strain evidence="2 3">16K404</strain>
    </source>
</reference>
<evidence type="ECO:0000313" key="2">
    <source>
        <dbReference type="EMBL" id="TDC95033.1"/>
    </source>
</evidence>